<evidence type="ECO:0000313" key="2">
    <source>
        <dbReference type="Proteomes" id="UP001589776"/>
    </source>
</evidence>
<accession>A0ABV6DTU9</accession>
<keyword evidence="2" id="KW-1185">Reference proteome</keyword>
<proteinExistence type="predicted"/>
<reference evidence="1 2" key="1">
    <citation type="submission" date="2024-09" db="EMBL/GenBank/DDBJ databases">
        <authorList>
            <person name="Sun Q."/>
            <person name="Mori K."/>
        </authorList>
    </citation>
    <scope>NUCLEOTIDE SEQUENCE [LARGE SCALE GENOMIC DNA]</scope>
    <source>
        <strain evidence="1 2">CCM 7759</strain>
    </source>
</reference>
<gene>
    <name evidence="1" type="ORF">ACFFK0_27210</name>
</gene>
<evidence type="ECO:0000313" key="1">
    <source>
        <dbReference type="EMBL" id="MFC0216089.1"/>
    </source>
</evidence>
<keyword evidence="1" id="KW-0238">DNA-binding</keyword>
<dbReference type="Gene3D" id="3.40.960.10">
    <property type="entry name" value="VSR Endonuclease"/>
    <property type="match status" value="1"/>
</dbReference>
<sequence length="224" mass="26179">MFFSEAFQQWLDHHVSSRQSEAKRRLAKGLGHAEKLFLEKVWWPAYGHFHGLIPEYEVNDFRDGKRFIDFVYICGPLKLAIEIDGYGPHLQNITRDQFADQCIRQNHLILDDWLILRFSYDMVNERPRMCQQMIQQFLGKWLGTTAEAKRSWTIEEREVLRLTVRKGSHVTPKEAAEALCIPDKRSRKIMQTLVAKGALITAGKGTKRIYSYTLSPNIKLEDLR</sequence>
<dbReference type="RefSeq" id="WP_377473911.1">
    <property type="nucleotide sequence ID" value="NZ_JBHLWN010000109.1"/>
</dbReference>
<dbReference type="GO" id="GO:0003677">
    <property type="term" value="F:DNA binding"/>
    <property type="evidence" value="ECO:0007669"/>
    <property type="project" value="UniProtKB-KW"/>
</dbReference>
<comment type="caution">
    <text evidence="1">The sequence shown here is derived from an EMBL/GenBank/DDBJ whole genome shotgun (WGS) entry which is preliminary data.</text>
</comment>
<protein>
    <submittedName>
        <fullName evidence="1">DNA-binding response regulator</fullName>
    </submittedName>
</protein>
<name>A0ABV6DTU9_9BACL</name>
<organism evidence="1 2">
    <name type="scientific">Paenibacillus chartarius</name>
    <dbReference type="NCBI Taxonomy" id="747481"/>
    <lineage>
        <taxon>Bacteria</taxon>
        <taxon>Bacillati</taxon>
        <taxon>Bacillota</taxon>
        <taxon>Bacilli</taxon>
        <taxon>Bacillales</taxon>
        <taxon>Paenibacillaceae</taxon>
        <taxon>Paenibacillus</taxon>
    </lineage>
</organism>
<dbReference type="EMBL" id="JBHLWN010000109">
    <property type="protein sequence ID" value="MFC0216089.1"/>
    <property type="molecule type" value="Genomic_DNA"/>
</dbReference>
<dbReference type="Proteomes" id="UP001589776">
    <property type="component" value="Unassembled WGS sequence"/>
</dbReference>